<keyword evidence="12" id="KW-1185">Reference proteome</keyword>
<dbReference type="Gene3D" id="1.10.8.430">
    <property type="entry name" value="Helical domain of apoptotic protease-activating factors"/>
    <property type="match status" value="1"/>
</dbReference>
<dbReference type="Gene3D" id="3.40.50.300">
    <property type="entry name" value="P-loop containing nucleotide triphosphate hydrolases"/>
    <property type="match status" value="1"/>
</dbReference>
<dbReference type="Pfam" id="PF18052">
    <property type="entry name" value="Rx_N"/>
    <property type="match status" value="1"/>
</dbReference>
<dbReference type="GO" id="GO:0051707">
    <property type="term" value="P:response to other organism"/>
    <property type="evidence" value="ECO:0007669"/>
    <property type="project" value="UniProtKB-ARBA"/>
</dbReference>
<dbReference type="Gene3D" id="1.20.5.4130">
    <property type="match status" value="1"/>
</dbReference>
<feature type="domain" description="Disease resistance protein winged helix" evidence="9">
    <location>
        <begin position="438"/>
        <end position="484"/>
    </location>
</feature>
<keyword evidence="4" id="KW-0547">Nucleotide-binding</keyword>
<dbReference type="SUPFAM" id="SSF52540">
    <property type="entry name" value="P-loop containing nucleoside triphosphate hydrolases"/>
    <property type="match status" value="1"/>
</dbReference>
<dbReference type="InterPro" id="IPR058922">
    <property type="entry name" value="WHD_DRP"/>
</dbReference>
<evidence type="ECO:0000259" key="8">
    <source>
        <dbReference type="Pfam" id="PF18052"/>
    </source>
</evidence>
<protein>
    <submittedName>
        <fullName evidence="11">DH200=94 genomic scaffold, scaffold_330</fullName>
    </submittedName>
</protein>
<organism evidence="11 12">
    <name type="scientific">Coffea canephora</name>
    <name type="common">Robusta coffee</name>
    <dbReference type="NCBI Taxonomy" id="49390"/>
    <lineage>
        <taxon>Eukaryota</taxon>
        <taxon>Viridiplantae</taxon>
        <taxon>Streptophyta</taxon>
        <taxon>Embryophyta</taxon>
        <taxon>Tracheophyta</taxon>
        <taxon>Spermatophyta</taxon>
        <taxon>Magnoliopsida</taxon>
        <taxon>eudicotyledons</taxon>
        <taxon>Gunneridae</taxon>
        <taxon>Pentapetalae</taxon>
        <taxon>asterids</taxon>
        <taxon>lamiids</taxon>
        <taxon>Gentianales</taxon>
        <taxon>Rubiaceae</taxon>
        <taxon>Ixoroideae</taxon>
        <taxon>Gardenieae complex</taxon>
        <taxon>Bertiereae - Coffeeae clade</taxon>
        <taxon>Coffeeae</taxon>
        <taxon>Coffea</taxon>
    </lineage>
</organism>
<dbReference type="Gene3D" id="1.10.10.10">
    <property type="entry name" value="Winged helix-like DNA-binding domain superfamily/Winged helix DNA-binding domain"/>
    <property type="match status" value="1"/>
</dbReference>
<evidence type="ECO:0000259" key="7">
    <source>
        <dbReference type="Pfam" id="PF00931"/>
    </source>
</evidence>
<dbReference type="PANTHER" id="PTHR36766:SF45">
    <property type="entry name" value="NB-ARC DOMAIN-CONTAINING PROTEIN"/>
    <property type="match status" value="1"/>
</dbReference>
<dbReference type="PhylomeDB" id="A0A068VEK3"/>
<name>A0A068VEK3_COFCA</name>
<dbReference type="PRINTS" id="PR00364">
    <property type="entry name" value="DISEASERSIST"/>
</dbReference>
<evidence type="ECO:0000256" key="6">
    <source>
        <dbReference type="ARBA" id="ARBA00022840"/>
    </source>
</evidence>
<dbReference type="AlphaFoldDB" id="A0A068VEK3"/>
<dbReference type="InterPro" id="IPR055414">
    <property type="entry name" value="LRR_R13L4/SHOC2-like"/>
</dbReference>
<dbReference type="PANTHER" id="PTHR36766">
    <property type="entry name" value="PLANT BROAD-SPECTRUM MILDEW RESISTANCE PROTEIN RPW8"/>
    <property type="match status" value="1"/>
</dbReference>
<dbReference type="Gramene" id="CDP19022">
    <property type="protein sequence ID" value="CDP19022"/>
    <property type="gene ID" value="GSCOC_T00005531001"/>
</dbReference>
<dbReference type="Gene3D" id="3.80.10.10">
    <property type="entry name" value="Ribonuclease Inhibitor"/>
    <property type="match status" value="1"/>
</dbReference>
<dbReference type="InterPro" id="IPR041118">
    <property type="entry name" value="Rx_N"/>
</dbReference>
<evidence type="ECO:0000256" key="2">
    <source>
        <dbReference type="ARBA" id="ARBA00022614"/>
    </source>
</evidence>
<feature type="domain" description="Disease resistance N-terminal" evidence="8">
    <location>
        <begin position="10"/>
        <end position="97"/>
    </location>
</feature>
<comment type="similarity">
    <text evidence="1">Belongs to the disease resistance NB-LRR family.</text>
</comment>
<dbReference type="InterPro" id="IPR027417">
    <property type="entry name" value="P-loop_NTPase"/>
</dbReference>
<evidence type="ECO:0000256" key="4">
    <source>
        <dbReference type="ARBA" id="ARBA00022741"/>
    </source>
</evidence>
<dbReference type="OMA" id="ELGDEIC"/>
<dbReference type="GO" id="GO:0005524">
    <property type="term" value="F:ATP binding"/>
    <property type="evidence" value="ECO:0007669"/>
    <property type="project" value="UniProtKB-KW"/>
</dbReference>
<dbReference type="InterPro" id="IPR002182">
    <property type="entry name" value="NB-ARC"/>
</dbReference>
<dbReference type="GO" id="GO:0006952">
    <property type="term" value="P:defense response"/>
    <property type="evidence" value="ECO:0007669"/>
    <property type="project" value="UniProtKB-KW"/>
</dbReference>
<keyword evidence="3" id="KW-0677">Repeat</keyword>
<proteinExistence type="inferred from homology"/>
<dbReference type="InterPro" id="IPR032675">
    <property type="entry name" value="LRR_dom_sf"/>
</dbReference>
<dbReference type="Pfam" id="PF00931">
    <property type="entry name" value="NB-ARC"/>
    <property type="match status" value="1"/>
</dbReference>
<feature type="domain" description="Disease resistance R13L4/SHOC-2-like LRR" evidence="10">
    <location>
        <begin position="538"/>
        <end position="857"/>
    </location>
</feature>
<dbReference type="EMBL" id="HG739414">
    <property type="protein sequence ID" value="CDP19022.1"/>
    <property type="molecule type" value="Genomic_DNA"/>
</dbReference>
<reference evidence="12" key="1">
    <citation type="journal article" date="2014" name="Science">
        <title>The coffee genome provides insight into the convergent evolution of caffeine biosynthesis.</title>
        <authorList>
            <person name="Denoeud F."/>
            <person name="Carretero-Paulet L."/>
            <person name="Dereeper A."/>
            <person name="Droc G."/>
            <person name="Guyot R."/>
            <person name="Pietrella M."/>
            <person name="Zheng C."/>
            <person name="Alberti A."/>
            <person name="Anthony F."/>
            <person name="Aprea G."/>
            <person name="Aury J.M."/>
            <person name="Bento P."/>
            <person name="Bernard M."/>
            <person name="Bocs S."/>
            <person name="Campa C."/>
            <person name="Cenci A."/>
            <person name="Combes M.C."/>
            <person name="Crouzillat D."/>
            <person name="Da Silva C."/>
            <person name="Daddiego L."/>
            <person name="De Bellis F."/>
            <person name="Dussert S."/>
            <person name="Garsmeur O."/>
            <person name="Gayraud T."/>
            <person name="Guignon V."/>
            <person name="Jahn K."/>
            <person name="Jamilloux V."/>
            <person name="Joet T."/>
            <person name="Labadie K."/>
            <person name="Lan T."/>
            <person name="Leclercq J."/>
            <person name="Lepelley M."/>
            <person name="Leroy T."/>
            <person name="Li L.T."/>
            <person name="Librado P."/>
            <person name="Lopez L."/>
            <person name="Munoz A."/>
            <person name="Noel B."/>
            <person name="Pallavicini A."/>
            <person name="Perrotta G."/>
            <person name="Poncet V."/>
            <person name="Pot D."/>
            <person name="Priyono X."/>
            <person name="Rigoreau M."/>
            <person name="Rouard M."/>
            <person name="Rozas J."/>
            <person name="Tranchant-Dubreuil C."/>
            <person name="VanBuren R."/>
            <person name="Zhang Q."/>
            <person name="Andrade A.C."/>
            <person name="Argout X."/>
            <person name="Bertrand B."/>
            <person name="de Kochko A."/>
            <person name="Graziosi G."/>
            <person name="Henry R.J."/>
            <person name="Jayarama X."/>
            <person name="Ming R."/>
            <person name="Nagai C."/>
            <person name="Rounsley S."/>
            <person name="Sankoff D."/>
            <person name="Giuliano G."/>
            <person name="Albert V.A."/>
            <person name="Wincker P."/>
            <person name="Lashermes P."/>
        </authorList>
    </citation>
    <scope>NUCLEOTIDE SEQUENCE [LARGE SCALE GENOMIC DNA]</scope>
    <source>
        <strain evidence="12">cv. DH200-94</strain>
    </source>
</reference>
<dbReference type="InterPro" id="IPR036388">
    <property type="entry name" value="WH-like_DNA-bd_sf"/>
</dbReference>
<evidence type="ECO:0000259" key="10">
    <source>
        <dbReference type="Pfam" id="PF23598"/>
    </source>
</evidence>
<dbReference type="GO" id="GO:0043531">
    <property type="term" value="F:ADP binding"/>
    <property type="evidence" value="ECO:0007669"/>
    <property type="project" value="InterPro"/>
</dbReference>
<feature type="domain" description="NB-ARC" evidence="7">
    <location>
        <begin position="198"/>
        <end position="355"/>
    </location>
</feature>
<dbReference type="InParanoid" id="A0A068VEK3"/>
<dbReference type="InterPro" id="IPR042197">
    <property type="entry name" value="Apaf_helical"/>
</dbReference>
<keyword evidence="2" id="KW-0433">Leucine-rich repeat</keyword>
<sequence>MAELFVPKIIDELGDVVVKQLGEKINLVMGVVEEGANIKRKLETIQNVLHDAERRRQKEKPVAKWLEELEDITYEMDDVLDEWNIKIQKPKYEGTHQKQPTLRNKVRSFIPSCCSCLKQLPVRSDIASKIKKINGKLELTLEKARQFEFISSGGIHDSQDFQRNMTTSIIDESGIYGRESDKDALLDQVLSESSSQGRDGVQIISVVGAGGSGKTTLAQLLFNNDEVKNHFDFRNWICVSDPFDQKRIAKAILESAGKGSHFMLELDSLIRLIKETFSGKRFLLVLDDVWTEDDSKWKPFQDSLKDGAPGSVILVTTRSHRVATVVGTTHTHQMTGMSDSDCWLIMQRIAFARKSGDLCKKVERIGLKIAEKCKGLPLAAKTMGSLLRFKDTVQQWQNVLDSEIWQLKEAAVSLFPHLYLSYNELPPELKRCFSYCAVFPKDFEINVEELIRLWIAQGYVRPNRRGERLELVGLEYFNNLAMLHDFAQFLTKNECHVLHGIDYEQGTGRNLSTESARHLTWLGTERAFSSLVIDFGRLRSFFAFSHGRVAPQGSARHLFCSLNCVRTLTLSCCGLHEVPTEIGSLNHLRHLDLSWNLFETLPEAICDLYYLETFDISNCGDLSCLPQRIEGLVHLRHLFNLITYEVHQIPQGLEKLTSLCTLTQFNARSNSDDLAILKYLNQLERLRIDIYGEVDFGSAELGKKIYLHEMYLWFNPGVHFMETPSCIESMELPPNLQQLALDMYPRNQLPSWLVTKSLVNNLTKLIINGPHNVSSLTDLWKLSSLEELRLIRVEKLECLGKEFFGITIALHENTFPNLRKLHFQCCPNWTNWEDLSEDDEKVDVSIMPHLEELHIEYCKKFETLPHRILGKISFFKSLKVLGCNKLRDCYSDKIGDDSMKISHISQVDIS</sequence>
<keyword evidence="5" id="KW-0611">Plant defense</keyword>
<evidence type="ECO:0000256" key="5">
    <source>
        <dbReference type="ARBA" id="ARBA00022821"/>
    </source>
</evidence>
<dbReference type="Pfam" id="PF23598">
    <property type="entry name" value="LRR_14"/>
    <property type="match status" value="1"/>
</dbReference>
<gene>
    <name evidence="11" type="ORF">GSCOC_T00005531001</name>
</gene>
<dbReference type="InterPro" id="IPR003591">
    <property type="entry name" value="Leu-rich_rpt_typical-subtyp"/>
</dbReference>
<accession>A0A068VEK3</accession>
<dbReference type="Pfam" id="PF23559">
    <property type="entry name" value="WHD_DRP"/>
    <property type="match status" value="1"/>
</dbReference>
<keyword evidence="6" id="KW-0067">ATP-binding</keyword>
<evidence type="ECO:0000256" key="1">
    <source>
        <dbReference type="ARBA" id="ARBA00008894"/>
    </source>
</evidence>
<dbReference type="SMART" id="SM00369">
    <property type="entry name" value="LRR_TYP"/>
    <property type="match status" value="2"/>
</dbReference>
<evidence type="ECO:0000259" key="9">
    <source>
        <dbReference type="Pfam" id="PF23559"/>
    </source>
</evidence>
<evidence type="ECO:0000313" key="11">
    <source>
        <dbReference type="EMBL" id="CDP19022.1"/>
    </source>
</evidence>
<dbReference type="FunFam" id="3.40.50.300:FF:001091">
    <property type="entry name" value="Probable disease resistance protein At1g61300"/>
    <property type="match status" value="1"/>
</dbReference>
<dbReference type="Proteomes" id="UP000295252">
    <property type="component" value="Unassembled WGS sequence"/>
</dbReference>
<evidence type="ECO:0000313" key="12">
    <source>
        <dbReference type="Proteomes" id="UP000295252"/>
    </source>
</evidence>
<dbReference type="SUPFAM" id="SSF52058">
    <property type="entry name" value="L domain-like"/>
    <property type="match status" value="1"/>
</dbReference>
<evidence type="ECO:0000256" key="3">
    <source>
        <dbReference type="ARBA" id="ARBA00022737"/>
    </source>
</evidence>